<name>A0ABS1U8H2_9PROT</name>
<proteinExistence type="predicted"/>
<reference evidence="1 2" key="1">
    <citation type="submission" date="2021-01" db="EMBL/GenBank/DDBJ databases">
        <title>Belnapia mucosa sp. nov. and Belnapia arida sp. nov., isolated from the Tabernas Desert (Almeria, Spain).</title>
        <authorList>
            <person name="Molina-Menor E."/>
            <person name="Vidal-Verdu A."/>
            <person name="Calonge A."/>
            <person name="Satari L."/>
            <person name="Pereto J."/>
            <person name="Porcar M."/>
        </authorList>
    </citation>
    <scope>NUCLEOTIDE SEQUENCE [LARGE SCALE GENOMIC DNA]</scope>
    <source>
        <strain evidence="1 2">T18</strain>
    </source>
</reference>
<organism evidence="1 2">
    <name type="scientific">Belnapia arida</name>
    <dbReference type="NCBI Taxonomy" id="2804533"/>
    <lineage>
        <taxon>Bacteria</taxon>
        <taxon>Pseudomonadati</taxon>
        <taxon>Pseudomonadota</taxon>
        <taxon>Alphaproteobacteria</taxon>
        <taxon>Acetobacterales</taxon>
        <taxon>Roseomonadaceae</taxon>
        <taxon>Belnapia</taxon>
    </lineage>
</organism>
<evidence type="ECO:0008006" key="3">
    <source>
        <dbReference type="Google" id="ProtNLM"/>
    </source>
</evidence>
<sequence>MSVSINQYVQQAKLSREGNIRESATTPGDITNRGTFGGRVVAAFRNLGEALGFVQADATKAQRQQNAVAGFRAALVDRFGADLADAALVRAGIKPGTQKLTGQHVMDAVQHAKADMRFYRMENVAKIKPYKAPAAGQQASPQLQAVARALQPPVDLASLTPAAWKAFESRFILEAKTATVFGTALLTREALAKTARAVLRDVVELDGAGSLDRAQKARADFHRAIRDTIIDMCLGKDEGRLADRLGKVSETFAAMHDADGLLEGGTDDVESIIDAAVIQAFSGLSREQARAAQRNALAENSPLRNLYKAIDDAKNQDLTTNARQRLGIAQRTALKIVGGFASVLGPLSDSRDNDIYEVTISKDSSKGGQRRAATAVDGLVAASRPEESRAEQLVAGTLARAIRGKLKPAEATGIVRQHVAAMCIENPQARPLKILAELRTALRAETRLPKAIQDQFEAALVHAEKVDWRGAGLVERVAMLHAASAQGADVRAEVDQALRSQSPPPRTEMERHSALKELGKRLTGTMEDHRPPGTEDDYYEKAKGDVRLTVMQMRAESLLSVTRSTLEAGISREGFSVEEQAAAFVESFLRSGQEVMASPRKALDSLQAEVERLPADHPAGKALMGAIAHERLAPHWPKPL</sequence>
<evidence type="ECO:0000313" key="1">
    <source>
        <dbReference type="EMBL" id="MBL6080017.1"/>
    </source>
</evidence>
<evidence type="ECO:0000313" key="2">
    <source>
        <dbReference type="Proteomes" id="UP000660885"/>
    </source>
</evidence>
<dbReference type="Proteomes" id="UP000660885">
    <property type="component" value="Unassembled WGS sequence"/>
</dbReference>
<accession>A0ABS1U8H2</accession>
<comment type="caution">
    <text evidence="1">The sequence shown here is derived from an EMBL/GenBank/DDBJ whole genome shotgun (WGS) entry which is preliminary data.</text>
</comment>
<gene>
    <name evidence="1" type="ORF">JMJ56_18510</name>
</gene>
<protein>
    <recommendedName>
        <fullName evidence="3">Bartonella effector protein BID domain-containing protein</fullName>
    </recommendedName>
</protein>
<keyword evidence="2" id="KW-1185">Reference proteome</keyword>
<dbReference type="RefSeq" id="WP_202833257.1">
    <property type="nucleotide sequence ID" value="NZ_JAETWB010000010.1"/>
</dbReference>
<dbReference type="EMBL" id="JAETWB010000010">
    <property type="protein sequence ID" value="MBL6080017.1"/>
    <property type="molecule type" value="Genomic_DNA"/>
</dbReference>